<evidence type="ECO:0000313" key="3">
    <source>
        <dbReference type="EMBL" id="KAG8198139.1"/>
    </source>
</evidence>
<feature type="compositionally biased region" description="Low complexity" evidence="1">
    <location>
        <begin position="170"/>
        <end position="193"/>
    </location>
</feature>
<keyword evidence="4" id="KW-1185">Reference proteome</keyword>
<keyword evidence="2" id="KW-1133">Transmembrane helix</keyword>
<dbReference type="Proteomes" id="UP000827092">
    <property type="component" value="Unassembled WGS sequence"/>
</dbReference>
<keyword evidence="2" id="KW-0472">Membrane</keyword>
<evidence type="ECO:0000256" key="2">
    <source>
        <dbReference type="SAM" id="Phobius"/>
    </source>
</evidence>
<feature type="region of interest" description="Disordered" evidence="1">
    <location>
        <begin position="167"/>
        <end position="282"/>
    </location>
</feature>
<comment type="caution">
    <text evidence="3">The sequence shown here is derived from an EMBL/GenBank/DDBJ whole genome shotgun (WGS) entry which is preliminary data.</text>
</comment>
<gene>
    <name evidence="3" type="ORF">JTE90_006892</name>
</gene>
<keyword evidence="2" id="KW-0812">Transmembrane</keyword>
<organism evidence="3 4">
    <name type="scientific">Oedothorax gibbosus</name>
    <dbReference type="NCBI Taxonomy" id="931172"/>
    <lineage>
        <taxon>Eukaryota</taxon>
        <taxon>Metazoa</taxon>
        <taxon>Ecdysozoa</taxon>
        <taxon>Arthropoda</taxon>
        <taxon>Chelicerata</taxon>
        <taxon>Arachnida</taxon>
        <taxon>Araneae</taxon>
        <taxon>Araneomorphae</taxon>
        <taxon>Entelegynae</taxon>
        <taxon>Araneoidea</taxon>
        <taxon>Linyphiidae</taxon>
        <taxon>Erigoninae</taxon>
        <taxon>Oedothorax</taxon>
    </lineage>
</organism>
<feature type="compositionally biased region" description="Low complexity" evidence="1">
    <location>
        <begin position="253"/>
        <end position="266"/>
    </location>
</feature>
<dbReference type="AlphaFoldDB" id="A0AAV6VNJ8"/>
<evidence type="ECO:0000256" key="1">
    <source>
        <dbReference type="SAM" id="MobiDB-lite"/>
    </source>
</evidence>
<sequence>MNSRFTRCNPAVNPLSIDTRAMFLFIFLLAVSSECGAQLYMYGGPMSYRRAPIKRSPMEALERLRAPAARYYPQMDYLEEGANSVYALPPQWTDTAALYNEEQPMNDEDEYDYQASVVRPVYQGPVETYPEPEPELPSDVMSYNDLMNGYYMNAPPPEMPLWMERRSEKTATATTTTTAASTTATSQTGSAPTYQPEKKSVQSMVLPDPARQSSAPSGDEGQKEVPLFRPLHNSQRSTEWTNEQQKSAIPMLKQMIQGLQKQQQQKKSTDPLLEELNSLKKA</sequence>
<name>A0AAV6VNJ8_9ARAC</name>
<dbReference type="EMBL" id="JAFNEN010000043">
    <property type="protein sequence ID" value="KAG8198139.1"/>
    <property type="molecule type" value="Genomic_DNA"/>
</dbReference>
<feature type="transmembrane region" description="Helical" evidence="2">
    <location>
        <begin position="20"/>
        <end position="42"/>
    </location>
</feature>
<protein>
    <submittedName>
        <fullName evidence="3">Uncharacterized protein</fullName>
    </submittedName>
</protein>
<proteinExistence type="predicted"/>
<reference evidence="3 4" key="1">
    <citation type="journal article" date="2022" name="Nat. Ecol. Evol.">
        <title>A masculinizing supergene underlies an exaggerated male reproductive morph in a spider.</title>
        <authorList>
            <person name="Hendrickx F."/>
            <person name="De Corte Z."/>
            <person name="Sonet G."/>
            <person name="Van Belleghem S.M."/>
            <person name="Kostlbacher S."/>
            <person name="Vangestel C."/>
        </authorList>
    </citation>
    <scope>NUCLEOTIDE SEQUENCE [LARGE SCALE GENOMIC DNA]</scope>
    <source>
        <strain evidence="3">W744_W776</strain>
    </source>
</reference>
<evidence type="ECO:0000313" key="4">
    <source>
        <dbReference type="Proteomes" id="UP000827092"/>
    </source>
</evidence>
<feature type="compositionally biased region" description="Polar residues" evidence="1">
    <location>
        <begin position="232"/>
        <end position="247"/>
    </location>
</feature>
<accession>A0AAV6VNJ8</accession>